<dbReference type="Proteomes" id="UP000799538">
    <property type="component" value="Unassembled WGS sequence"/>
</dbReference>
<accession>A0A6A6GPZ5</accession>
<feature type="domain" description="Protein kinase" evidence="2">
    <location>
        <begin position="117"/>
        <end position="493"/>
    </location>
</feature>
<feature type="region of interest" description="Disordered" evidence="1">
    <location>
        <begin position="376"/>
        <end position="400"/>
    </location>
</feature>
<dbReference type="SUPFAM" id="SSF56112">
    <property type="entry name" value="Protein kinase-like (PK-like)"/>
    <property type="match status" value="1"/>
</dbReference>
<evidence type="ECO:0000256" key="1">
    <source>
        <dbReference type="SAM" id="MobiDB-lite"/>
    </source>
</evidence>
<dbReference type="OrthoDB" id="4062651at2759"/>
<sequence>MIPLGHRFAPITGGGLYRGTTGTVYDLVFQDWDVRRHVVVSGETPKHLPEDDAQAYENLEDKLTLALQDNASRIIPPAWAFRFGPQLDLISADKGQSLEYDPRDTTPYPLLSGCPHLAELPRFARDELIEVDRMQMRVDKCVHTTKRGDQMTLVVKYALFRSGLESLWQEIDIWRSIPPHPNIVTINSLIVDEVEHRLVGFSTPFVPGGTLEKGERTFKLKWLKDLLQAIDQLNLQHGVMHRDIHPRNMVVDPRTDKLQLIDFNHARRIGPSIYHDVSDIQSNGLGLWDHDKDPNNDISGAVFSLYELITGDFENRGHWEQLSSPKVVLDLTTWQHDPLRKLDHEVEVYRDTLTLWIHSRKDKDIKIFTDCPQHVPDFEPMPKRSSEPPSSRDKVLSSTSNGEWDAYGRYRVKWDRPAQEQLHPGVQYLFSGKPVPHPHLPLLRIFWRVLGVLSSSIRGVGGLLKYSLSRPASLLFRLLGLIRTAFNRTTDMR</sequence>
<evidence type="ECO:0000313" key="3">
    <source>
        <dbReference type="EMBL" id="KAF2227453.1"/>
    </source>
</evidence>
<dbReference type="InterPro" id="IPR011009">
    <property type="entry name" value="Kinase-like_dom_sf"/>
</dbReference>
<dbReference type="PROSITE" id="PS50011">
    <property type="entry name" value="PROTEIN_KINASE_DOM"/>
    <property type="match status" value="1"/>
</dbReference>
<gene>
    <name evidence="3" type="ORF">BDZ85DRAFT_3573</name>
</gene>
<dbReference type="SMART" id="SM00220">
    <property type="entry name" value="S_TKc"/>
    <property type="match status" value="1"/>
</dbReference>
<dbReference type="Pfam" id="PF00069">
    <property type="entry name" value="Pkinase"/>
    <property type="match status" value="1"/>
</dbReference>
<dbReference type="EMBL" id="ML992501">
    <property type="protein sequence ID" value="KAF2227453.1"/>
    <property type="molecule type" value="Genomic_DNA"/>
</dbReference>
<evidence type="ECO:0000259" key="2">
    <source>
        <dbReference type="PROSITE" id="PS50011"/>
    </source>
</evidence>
<protein>
    <submittedName>
        <fullName evidence="3">Kinase-like domain-containing protein</fullName>
    </submittedName>
</protein>
<dbReference type="AlphaFoldDB" id="A0A6A6GPZ5"/>
<keyword evidence="4" id="KW-1185">Reference proteome</keyword>
<evidence type="ECO:0000313" key="4">
    <source>
        <dbReference type="Proteomes" id="UP000799538"/>
    </source>
</evidence>
<proteinExistence type="predicted"/>
<organism evidence="3 4">
    <name type="scientific">Elsinoe ampelina</name>
    <dbReference type="NCBI Taxonomy" id="302913"/>
    <lineage>
        <taxon>Eukaryota</taxon>
        <taxon>Fungi</taxon>
        <taxon>Dikarya</taxon>
        <taxon>Ascomycota</taxon>
        <taxon>Pezizomycotina</taxon>
        <taxon>Dothideomycetes</taxon>
        <taxon>Dothideomycetidae</taxon>
        <taxon>Myriangiales</taxon>
        <taxon>Elsinoaceae</taxon>
        <taxon>Elsinoe</taxon>
    </lineage>
</organism>
<name>A0A6A6GPZ5_9PEZI</name>
<feature type="compositionally biased region" description="Basic and acidic residues" evidence="1">
    <location>
        <begin position="376"/>
        <end position="395"/>
    </location>
</feature>
<dbReference type="GO" id="GO:0005524">
    <property type="term" value="F:ATP binding"/>
    <property type="evidence" value="ECO:0007669"/>
    <property type="project" value="InterPro"/>
</dbReference>
<dbReference type="InterPro" id="IPR000719">
    <property type="entry name" value="Prot_kinase_dom"/>
</dbReference>
<dbReference type="GO" id="GO:0004672">
    <property type="term" value="F:protein kinase activity"/>
    <property type="evidence" value="ECO:0007669"/>
    <property type="project" value="InterPro"/>
</dbReference>
<keyword evidence="3" id="KW-0418">Kinase</keyword>
<reference evidence="4" key="1">
    <citation type="journal article" date="2020" name="Stud. Mycol.">
        <title>101 Dothideomycetes genomes: A test case for predicting lifestyles and emergence of pathogens.</title>
        <authorList>
            <person name="Haridas S."/>
            <person name="Albert R."/>
            <person name="Binder M."/>
            <person name="Bloem J."/>
            <person name="LaButti K."/>
            <person name="Salamov A."/>
            <person name="Andreopoulos B."/>
            <person name="Baker S."/>
            <person name="Barry K."/>
            <person name="Bills G."/>
            <person name="Bluhm B."/>
            <person name="Cannon C."/>
            <person name="Castanera R."/>
            <person name="Culley D."/>
            <person name="Daum C."/>
            <person name="Ezra D."/>
            <person name="Gonzalez J."/>
            <person name="Henrissat B."/>
            <person name="Kuo A."/>
            <person name="Liang C."/>
            <person name="Lipzen A."/>
            <person name="Lutzoni F."/>
            <person name="Magnuson J."/>
            <person name="Mondo S."/>
            <person name="Nolan M."/>
            <person name="Ohm R."/>
            <person name="Pangilinan J."/>
            <person name="Park H.-J."/>
            <person name="Ramirez L."/>
            <person name="Alfaro M."/>
            <person name="Sun H."/>
            <person name="Tritt A."/>
            <person name="Yoshinaga Y."/>
            <person name="Zwiers L.-H."/>
            <person name="Turgeon B."/>
            <person name="Goodwin S."/>
            <person name="Spatafora J."/>
            <person name="Crous P."/>
            <person name="Grigoriev I."/>
        </authorList>
    </citation>
    <scope>NUCLEOTIDE SEQUENCE [LARGE SCALE GENOMIC DNA]</scope>
    <source>
        <strain evidence="4">CECT 20119</strain>
    </source>
</reference>
<keyword evidence="3" id="KW-0808">Transferase</keyword>
<dbReference type="Gene3D" id="1.10.510.10">
    <property type="entry name" value="Transferase(Phosphotransferase) domain 1"/>
    <property type="match status" value="1"/>
</dbReference>